<keyword evidence="2" id="KW-0378">Hydrolase</keyword>
<dbReference type="AlphaFoldDB" id="A0A096DAC1"/>
<dbReference type="PANTHER" id="PTHR46112:SF3">
    <property type="entry name" value="AMINOPEPTIDASE YPDF"/>
    <property type="match status" value="1"/>
</dbReference>
<evidence type="ECO:0000313" key="6">
    <source>
        <dbReference type="Proteomes" id="UP000029585"/>
    </source>
</evidence>
<comment type="caution">
    <text evidence="5">The sequence shown here is derived from an EMBL/GenBank/DDBJ whole genome shotgun (WGS) entry which is preliminary data.</text>
</comment>
<evidence type="ECO:0008006" key="7">
    <source>
        <dbReference type="Google" id="ProtNLM"/>
    </source>
</evidence>
<dbReference type="SUPFAM" id="SSF53092">
    <property type="entry name" value="Creatinase/prolidase N-terminal domain"/>
    <property type="match status" value="1"/>
</dbReference>
<name>A0A096DAC1_FLAPL</name>
<proteinExistence type="inferred from homology"/>
<dbReference type="GO" id="GO:0016787">
    <property type="term" value="F:hydrolase activity"/>
    <property type="evidence" value="ECO:0007669"/>
    <property type="project" value="UniProtKB-KW"/>
</dbReference>
<dbReference type="EMBL" id="ADLO01000087">
    <property type="protein sequence ID" value="KGF54479.1"/>
    <property type="molecule type" value="Genomic_DNA"/>
</dbReference>
<dbReference type="FunFam" id="3.90.230.10:FF:000014">
    <property type="entry name" value="Aminopeptidase P family protein"/>
    <property type="match status" value="1"/>
</dbReference>
<reference evidence="5 6" key="1">
    <citation type="submission" date="2011-08" db="EMBL/GenBank/DDBJ databases">
        <title>The Genome Sequence of Clostridium orbiscindens 1_3_50AFAA.</title>
        <authorList>
            <consortium name="The Broad Institute Genome Sequencing Platform"/>
            <person name="Earl A."/>
            <person name="Ward D."/>
            <person name="Feldgarden M."/>
            <person name="Gevers D."/>
            <person name="Daigneault M."/>
            <person name="Strauss J."/>
            <person name="Allen-Vercoe E."/>
            <person name="Young S.K."/>
            <person name="Zeng Q."/>
            <person name="Gargeya S."/>
            <person name="Fitzgerald M."/>
            <person name="Haas B."/>
            <person name="Abouelleil A."/>
            <person name="Alvarado L."/>
            <person name="Arachchi H.M."/>
            <person name="Berlin A."/>
            <person name="Brown A."/>
            <person name="Chapman S.B."/>
            <person name="Chen Z."/>
            <person name="Dunbar C."/>
            <person name="Freedman E."/>
            <person name="Gearin G."/>
            <person name="Gellesch M."/>
            <person name="Goldberg J."/>
            <person name="Griggs A."/>
            <person name="Gujja S."/>
            <person name="Heiman D."/>
            <person name="Howarth C."/>
            <person name="Larson L."/>
            <person name="Lui A."/>
            <person name="MacDonald P.J.P."/>
            <person name="Montmayeur A."/>
            <person name="Murphy C."/>
            <person name="Neiman D."/>
            <person name="Pearson M."/>
            <person name="Priest M."/>
            <person name="Roberts A."/>
            <person name="Saif S."/>
            <person name="Shea T."/>
            <person name="Shenoy N."/>
            <person name="Sisk P."/>
            <person name="Stolte C."/>
            <person name="Sykes S."/>
            <person name="Wortman J."/>
            <person name="Nusbaum C."/>
            <person name="Birren B."/>
        </authorList>
    </citation>
    <scope>NUCLEOTIDE SEQUENCE [LARGE SCALE GENOMIC DNA]</scope>
    <source>
        <strain evidence="5 6">1_3_50AFAA</strain>
    </source>
</reference>
<dbReference type="PATRIC" id="fig|742738.3.peg.2856"/>
<keyword evidence="6" id="KW-1185">Reference proteome</keyword>
<dbReference type="PANTHER" id="PTHR46112">
    <property type="entry name" value="AMINOPEPTIDASE"/>
    <property type="match status" value="1"/>
</dbReference>
<dbReference type="eggNOG" id="COG0006">
    <property type="taxonomic scope" value="Bacteria"/>
</dbReference>
<feature type="domain" description="Creatinase N-terminal" evidence="4">
    <location>
        <begin position="4"/>
        <end position="127"/>
    </location>
</feature>
<dbReference type="InterPro" id="IPR029149">
    <property type="entry name" value="Creatin/AminoP/Spt16_N"/>
</dbReference>
<dbReference type="SUPFAM" id="SSF55920">
    <property type="entry name" value="Creatinase/aminopeptidase"/>
    <property type="match status" value="1"/>
</dbReference>
<dbReference type="Gene3D" id="3.90.230.10">
    <property type="entry name" value="Creatinase/methionine aminopeptidase superfamily"/>
    <property type="match status" value="1"/>
</dbReference>
<evidence type="ECO:0000259" key="3">
    <source>
        <dbReference type="Pfam" id="PF00557"/>
    </source>
</evidence>
<evidence type="ECO:0000313" key="5">
    <source>
        <dbReference type="EMBL" id="KGF54479.1"/>
    </source>
</evidence>
<organism evidence="5 6">
    <name type="scientific">Flavonifractor plautii 1_3_50AFAA</name>
    <dbReference type="NCBI Taxonomy" id="742738"/>
    <lineage>
        <taxon>Bacteria</taxon>
        <taxon>Bacillati</taxon>
        <taxon>Bacillota</taxon>
        <taxon>Clostridia</taxon>
        <taxon>Eubacteriales</taxon>
        <taxon>Oscillospiraceae</taxon>
        <taxon>Flavonifractor</taxon>
    </lineage>
</organism>
<dbReference type="Pfam" id="PF01321">
    <property type="entry name" value="Creatinase_N"/>
    <property type="match status" value="1"/>
</dbReference>
<evidence type="ECO:0000256" key="1">
    <source>
        <dbReference type="ARBA" id="ARBA00008766"/>
    </source>
</evidence>
<protein>
    <recommendedName>
        <fullName evidence="7">Xaa-Pro dipeptidase</fullName>
    </recommendedName>
</protein>
<dbReference type="Gene3D" id="3.40.350.10">
    <property type="entry name" value="Creatinase/prolidase N-terminal domain"/>
    <property type="match status" value="1"/>
</dbReference>
<dbReference type="RefSeq" id="WP_021629897.1">
    <property type="nucleotide sequence ID" value="NZ_KN174164.1"/>
</dbReference>
<dbReference type="InterPro" id="IPR000587">
    <property type="entry name" value="Creatinase_N"/>
</dbReference>
<dbReference type="Pfam" id="PF00557">
    <property type="entry name" value="Peptidase_M24"/>
    <property type="match status" value="1"/>
</dbReference>
<sequence>MNHLKQIAARLPEYGLDAMLLNSEPGEYYAVGFHGEGNVVVTAQGCFYFTDSRYIEAANHLITGAEIAMTGRSRNYRAMVQEVVDRCRIRKLGFEEGYLSVADYNLWKEGLTAELVPAQKLVNSLRAAKDDGEIALMTKAQEITDRAFSEILKFIQPGMTEQEIAAKLQYDMLRFGAEKMSFDPIVVSGPNGSLPHGIPSAKQVQQGEFITMDFGCKYGGYCSDMTRTVALGEPTGEMRKVYQTVLEAQLAGIAVTKAGVPGKSIDAAARKVIEDAGYGEYFGHGYGHSLGIEIHESPNANTREETLLPVGAVVSAEPGIYLPGKFGVRIEDVTVLTADGCMVLTKSPKELIIL</sequence>
<feature type="domain" description="Peptidase M24" evidence="3">
    <location>
        <begin position="136"/>
        <end position="337"/>
    </location>
</feature>
<dbReference type="HOGENOM" id="CLU_017266_4_0_9"/>
<dbReference type="InterPro" id="IPR036005">
    <property type="entry name" value="Creatinase/aminopeptidase-like"/>
</dbReference>
<comment type="similarity">
    <text evidence="1">Belongs to the peptidase M24B family.</text>
</comment>
<accession>A0A096DAC1</accession>
<dbReference type="Proteomes" id="UP000029585">
    <property type="component" value="Unassembled WGS sequence"/>
</dbReference>
<dbReference type="InterPro" id="IPR050659">
    <property type="entry name" value="Peptidase_M24B"/>
</dbReference>
<dbReference type="InterPro" id="IPR000994">
    <property type="entry name" value="Pept_M24"/>
</dbReference>
<evidence type="ECO:0000259" key="4">
    <source>
        <dbReference type="Pfam" id="PF01321"/>
    </source>
</evidence>
<gene>
    <name evidence="5" type="ORF">HMPREF9460_02779</name>
</gene>
<dbReference type="CDD" id="cd01092">
    <property type="entry name" value="APP-like"/>
    <property type="match status" value="1"/>
</dbReference>
<evidence type="ECO:0000256" key="2">
    <source>
        <dbReference type="ARBA" id="ARBA00022801"/>
    </source>
</evidence>